<dbReference type="PANTHER" id="PTHR21248">
    <property type="entry name" value="CARDIOLIPIN SYNTHASE"/>
    <property type="match status" value="1"/>
</dbReference>
<dbReference type="SMART" id="SM00155">
    <property type="entry name" value="PLDc"/>
    <property type="match status" value="2"/>
</dbReference>
<dbReference type="AlphaFoldDB" id="A0A2M6WJU0"/>
<dbReference type="SUPFAM" id="SSF56024">
    <property type="entry name" value="Phospholipase D/nuclease"/>
    <property type="match status" value="2"/>
</dbReference>
<dbReference type="Gene3D" id="3.30.870.10">
    <property type="entry name" value="Endonuclease Chain A"/>
    <property type="match status" value="2"/>
</dbReference>
<dbReference type="InterPro" id="IPR025202">
    <property type="entry name" value="PLD-like_dom"/>
</dbReference>
<dbReference type="GO" id="GO:0030572">
    <property type="term" value="F:phosphatidyltransferase activity"/>
    <property type="evidence" value="ECO:0007669"/>
    <property type="project" value="UniProtKB-ARBA"/>
</dbReference>
<dbReference type="CDD" id="cd09110">
    <property type="entry name" value="PLDc_CLS_1"/>
    <property type="match status" value="1"/>
</dbReference>
<evidence type="ECO:0000313" key="2">
    <source>
        <dbReference type="EMBL" id="PIT93052.1"/>
    </source>
</evidence>
<dbReference type="Proteomes" id="UP000229112">
    <property type="component" value="Unassembled WGS sequence"/>
</dbReference>
<organism evidence="2 3">
    <name type="scientific">Candidatus Harrisonbacteria bacterium CG10_big_fil_rev_8_21_14_0_10_38_8</name>
    <dbReference type="NCBI Taxonomy" id="1974582"/>
    <lineage>
        <taxon>Bacteria</taxon>
        <taxon>Candidatus Harrisoniibacteriota</taxon>
    </lineage>
</organism>
<gene>
    <name evidence="2" type="ORF">COU06_01965</name>
</gene>
<dbReference type="PROSITE" id="PS50035">
    <property type="entry name" value="PLD"/>
    <property type="match status" value="2"/>
</dbReference>
<evidence type="ECO:0000259" key="1">
    <source>
        <dbReference type="PROSITE" id="PS50035"/>
    </source>
</evidence>
<feature type="domain" description="PLD phosphodiesterase" evidence="1">
    <location>
        <begin position="268"/>
        <end position="295"/>
    </location>
</feature>
<accession>A0A2M6WJU0</accession>
<feature type="domain" description="PLD phosphodiesterase" evidence="1">
    <location>
        <begin position="104"/>
        <end position="131"/>
    </location>
</feature>
<name>A0A2M6WJU0_9BACT</name>
<dbReference type="GO" id="GO:0032049">
    <property type="term" value="P:cardiolipin biosynthetic process"/>
    <property type="evidence" value="ECO:0007669"/>
    <property type="project" value="UniProtKB-ARBA"/>
</dbReference>
<dbReference type="EMBL" id="PFAY01000015">
    <property type="protein sequence ID" value="PIT93052.1"/>
    <property type="molecule type" value="Genomic_DNA"/>
</dbReference>
<proteinExistence type="predicted"/>
<reference evidence="3" key="1">
    <citation type="submission" date="2017-09" db="EMBL/GenBank/DDBJ databases">
        <title>Depth-based differentiation of microbial function through sediment-hosted aquifers and enrichment of novel symbionts in the deep terrestrial subsurface.</title>
        <authorList>
            <person name="Probst A.J."/>
            <person name="Ladd B."/>
            <person name="Jarett J.K."/>
            <person name="Geller-Mcgrath D.E."/>
            <person name="Sieber C.M.K."/>
            <person name="Emerson J.B."/>
            <person name="Anantharaman K."/>
            <person name="Thomas B.C."/>
            <person name="Malmstrom R."/>
            <person name="Stieglmeier M."/>
            <person name="Klingl A."/>
            <person name="Woyke T."/>
            <person name="Ryan C.M."/>
            <person name="Banfield J.F."/>
        </authorList>
    </citation>
    <scope>NUCLEOTIDE SEQUENCE [LARGE SCALE GENOMIC DNA]</scope>
</reference>
<comment type="caution">
    <text evidence="2">The sequence shown here is derived from an EMBL/GenBank/DDBJ whole genome shotgun (WGS) entry which is preliminary data.</text>
</comment>
<dbReference type="Pfam" id="PF13091">
    <property type="entry name" value="PLDc_2"/>
    <property type="match status" value="2"/>
</dbReference>
<sequence length="355" mass="42278">MAHSWKFYTRTDKAWRALLVSIKKAEHSIDFEKYIFTDDLIGRKFINLFLEKAKKGVQVRLLLDSHGSQHFYRSPVVHSLEDAGVEIVFFNRIFPRWVYKYSWWFLRDHRKIVIIDEEIGFIGGIGVREDTGSDRDTYLEIVGPVVDRLKRSFDRMWLRASQKKRLFRIFKPKNNSTFDVLNNAPYPKERYIYQRLIGKIKGAKKYIYLTTPYFVPSRRLFKYLRQASKRGVDVRILIPQNSDHPFVDRASHSYFGRLLRNEIKIFRYKEFIHAKTAVVDGCWGMVGSSNLDNLSLLFNYEANIESKNKKFIKELENHFKKDLKKAAELHLEVWMNRSSRDKLKESVARLFRKFL</sequence>
<dbReference type="CDD" id="cd09112">
    <property type="entry name" value="PLDc_CLS_2"/>
    <property type="match status" value="1"/>
</dbReference>
<dbReference type="InterPro" id="IPR001736">
    <property type="entry name" value="PLipase_D/transphosphatidylase"/>
</dbReference>
<dbReference type="PANTHER" id="PTHR21248:SF22">
    <property type="entry name" value="PHOSPHOLIPASE D"/>
    <property type="match status" value="1"/>
</dbReference>
<protein>
    <recommendedName>
        <fullName evidence="1">PLD phosphodiesterase domain-containing protein</fullName>
    </recommendedName>
</protein>
<evidence type="ECO:0000313" key="3">
    <source>
        <dbReference type="Proteomes" id="UP000229112"/>
    </source>
</evidence>